<evidence type="ECO:0000256" key="5">
    <source>
        <dbReference type="ARBA" id="ARBA00022842"/>
    </source>
</evidence>
<keyword evidence="5 8" id="KW-0460">Magnesium</keyword>
<keyword evidence="3 8" id="KW-0479">Metal-binding</keyword>
<reference evidence="10" key="2">
    <citation type="submission" date="2020-09" db="EMBL/GenBank/DDBJ databases">
        <authorList>
            <person name="Sun Q."/>
            <person name="Ohkuma M."/>
        </authorList>
    </citation>
    <scope>NUCLEOTIDE SEQUENCE</scope>
    <source>
        <strain evidence="10">JCM 17251</strain>
    </source>
</reference>
<dbReference type="HAMAP" id="MF_00316">
    <property type="entry name" value="MobA"/>
    <property type="match status" value="1"/>
</dbReference>
<evidence type="ECO:0000259" key="9">
    <source>
        <dbReference type="Pfam" id="PF12804"/>
    </source>
</evidence>
<dbReference type="InterPro" id="IPR025877">
    <property type="entry name" value="MobA-like_NTP_Trfase"/>
</dbReference>
<comment type="domain">
    <text evidence="8">The N-terminal domain determines nucleotide recognition and specific binding, while the C-terminal domain determines the specific binding to the target protein.</text>
</comment>
<feature type="binding site" evidence="8">
    <location>
        <position position="71"/>
    </location>
    <ligand>
        <name>GTP</name>
        <dbReference type="ChEBI" id="CHEBI:37565"/>
    </ligand>
</feature>
<evidence type="ECO:0000313" key="10">
    <source>
        <dbReference type="EMBL" id="GGN63778.1"/>
    </source>
</evidence>
<dbReference type="GO" id="GO:0061603">
    <property type="term" value="F:molybdenum cofactor guanylyltransferase activity"/>
    <property type="evidence" value="ECO:0007669"/>
    <property type="project" value="UniProtKB-EC"/>
</dbReference>
<dbReference type="PANTHER" id="PTHR19136">
    <property type="entry name" value="MOLYBDENUM COFACTOR GUANYLYLTRANSFERASE"/>
    <property type="match status" value="1"/>
</dbReference>
<dbReference type="PANTHER" id="PTHR19136:SF81">
    <property type="entry name" value="MOLYBDENUM COFACTOR GUANYLYLTRANSFERASE"/>
    <property type="match status" value="1"/>
</dbReference>
<evidence type="ECO:0000256" key="4">
    <source>
        <dbReference type="ARBA" id="ARBA00022741"/>
    </source>
</evidence>
<dbReference type="SUPFAM" id="SSF53448">
    <property type="entry name" value="Nucleotide-diphospho-sugar transferases"/>
    <property type="match status" value="1"/>
</dbReference>
<evidence type="ECO:0000256" key="2">
    <source>
        <dbReference type="ARBA" id="ARBA00022679"/>
    </source>
</evidence>
<dbReference type="InterPro" id="IPR013482">
    <property type="entry name" value="Molybde_CF_guanTrfase"/>
</dbReference>
<feature type="domain" description="MobA-like NTP transferase" evidence="9">
    <location>
        <begin position="8"/>
        <end position="163"/>
    </location>
</feature>
<comment type="cofactor">
    <cofactor evidence="8">
        <name>Mg(2+)</name>
        <dbReference type="ChEBI" id="CHEBI:18420"/>
    </cofactor>
</comment>
<comment type="caution">
    <text evidence="8">Lacks conserved residue(s) required for the propagation of feature annotation.</text>
</comment>
<comment type="caution">
    <text evidence="10">The sequence shown here is derived from an EMBL/GenBank/DDBJ whole genome shotgun (WGS) entry which is preliminary data.</text>
</comment>
<keyword evidence="1 8" id="KW-0963">Cytoplasm</keyword>
<dbReference type="Gene3D" id="3.90.550.10">
    <property type="entry name" value="Spore Coat Polysaccharide Biosynthesis Protein SpsA, Chain A"/>
    <property type="match status" value="1"/>
</dbReference>
<feature type="binding site" evidence="8">
    <location>
        <begin position="11"/>
        <end position="13"/>
    </location>
    <ligand>
        <name>GTP</name>
        <dbReference type="ChEBI" id="CHEBI:37565"/>
    </ligand>
</feature>
<evidence type="ECO:0000256" key="3">
    <source>
        <dbReference type="ARBA" id="ARBA00022723"/>
    </source>
</evidence>
<keyword evidence="2 8" id="KW-0808">Transferase</keyword>
<gene>
    <name evidence="8 10" type="primary">mobA</name>
    <name evidence="10" type="ORF">GCM10007971_31000</name>
</gene>
<feature type="binding site" evidence="8">
    <location>
        <position position="102"/>
    </location>
    <ligand>
        <name>GTP</name>
        <dbReference type="ChEBI" id="CHEBI:37565"/>
    </ligand>
</feature>
<comment type="catalytic activity">
    <reaction evidence="8">
        <text>Mo-molybdopterin + GTP + H(+) = Mo-molybdopterin guanine dinucleotide + diphosphate</text>
        <dbReference type="Rhea" id="RHEA:34243"/>
        <dbReference type="ChEBI" id="CHEBI:15378"/>
        <dbReference type="ChEBI" id="CHEBI:33019"/>
        <dbReference type="ChEBI" id="CHEBI:37565"/>
        <dbReference type="ChEBI" id="CHEBI:71302"/>
        <dbReference type="ChEBI" id="CHEBI:71310"/>
        <dbReference type="EC" id="2.7.7.77"/>
    </reaction>
</comment>
<name>A0A917Y2S3_9BACI</name>
<dbReference type="GO" id="GO:0006777">
    <property type="term" value="P:Mo-molybdopterin cofactor biosynthetic process"/>
    <property type="evidence" value="ECO:0007669"/>
    <property type="project" value="UniProtKB-KW"/>
</dbReference>
<dbReference type="AlphaFoldDB" id="A0A917Y2S3"/>
<proteinExistence type="inferred from homology"/>
<comment type="function">
    <text evidence="8">Transfers a GMP moiety from GTP to Mo-molybdopterin (Mo-MPT) cofactor (Moco or molybdenum cofactor) to form Mo-molybdopterin guanine dinucleotide (Mo-MGD) cofactor.</text>
</comment>
<organism evidence="10 11">
    <name type="scientific">Oceanobacillus indicireducens</name>
    <dbReference type="NCBI Taxonomy" id="1004261"/>
    <lineage>
        <taxon>Bacteria</taxon>
        <taxon>Bacillati</taxon>
        <taxon>Bacillota</taxon>
        <taxon>Bacilli</taxon>
        <taxon>Bacillales</taxon>
        <taxon>Bacillaceae</taxon>
        <taxon>Oceanobacillus</taxon>
    </lineage>
</organism>
<dbReference type="GO" id="GO:0005737">
    <property type="term" value="C:cytoplasm"/>
    <property type="evidence" value="ECO:0007669"/>
    <property type="project" value="UniProtKB-SubCell"/>
</dbReference>
<comment type="subcellular location">
    <subcellularLocation>
        <location evidence="8">Cytoplasm</location>
    </subcellularLocation>
</comment>
<dbReference type="GO" id="GO:0005525">
    <property type="term" value="F:GTP binding"/>
    <property type="evidence" value="ECO:0007669"/>
    <property type="project" value="UniProtKB-UniRule"/>
</dbReference>
<dbReference type="Pfam" id="PF12804">
    <property type="entry name" value="NTP_transf_3"/>
    <property type="match status" value="1"/>
</dbReference>
<evidence type="ECO:0000256" key="8">
    <source>
        <dbReference type="HAMAP-Rule" id="MF_00316"/>
    </source>
</evidence>
<dbReference type="EC" id="2.7.7.77" evidence="8"/>
<protein>
    <recommendedName>
        <fullName evidence="8">Probable molybdenum cofactor guanylyltransferase</fullName>
        <shortName evidence="8">MoCo guanylyltransferase</shortName>
        <ecNumber evidence="8">2.7.7.77</ecNumber>
    </recommendedName>
    <alternativeName>
        <fullName evidence="8">GTP:molybdopterin guanylyltransferase</fullName>
    </alternativeName>
    <alternativeName>
        <fullName evidence="8">Mo-MPT guanylyltransferase</fullName>
    </alternativeName>
    <alternativeName>
        <fullName evidence="8">Molybdopterin guanylyltransferase</fullName>
    </alternativeName>
    <alternativeName>
        <fullName evidence="8">Molybdopterin-guanine dinucleotide synthase</fullName>
        <shortName evidence="8">MGD synthase</shortName>
    </alternativeName>
</protein>
<evidence type="ECO:0000313" key="11">
    <source>
        <dbReference type="Proteomes" id="UP000624041"/>
    </source>
</evidence>
<dbReference type="InterPro" id="IPR029044">
    <property type="entry name" value="Nucleotide-diphossugar_trans"/>
</dbReference>
<evidence type="ECO:0000256" key="7">
    <source>
        <dbReference type="ARBA" id="ARBA00023150"/>
    </source>
</evidence>
<feature type="binding site" evidence="8">
    <location>
        <position position="23"/>
    </location>
    <ligand>
        <name>GTP</name>
        <dbReference type="ChEBI" id="CHEBI:37565"/>
    </ligand>
</feature>
<keyword evidence="6 8" id="KW-0342">GTP-binding</keyword>
<keyword evidence="11" id="KW-1185">Reference proteome</keyword>
<evidence type="ECO:0000256" key="1">
    <source>
        <dbReference type="ARBA" id="ARBA00022490"/>
    </source>
</evidence>
<feature type="binding site" evidence="8">
    <location>
        <position position="102"/>
    </location>
    <ligand>
        <name>Mg(2+)</name>
        <dbReference type="ChEBI" id="CHEBI:18420"/>
    </ligand>
</feature>
<keyword evidence="10" id="KW-0548">Nucleotidyltransferase</keyword>
<accession>A0A917Y2S3</accession>
<keyword evidence="7 8" id="KW-0501">Molybdenum cofactor biosynthesis</keyword>
<dbReference type="RefSeq" id="WP_188858680.1">
    <property type="nucleotide sequence ID" value="NZ_BMOS01000028.1"/>
</dbReference>
<comment type="similarity">
    <text evidence="8">Belongs to the MobA family.</text>
</comment>
<evidence type="ECO:0000256" key="6">
    <source>
        <dbReference type="ARBA" id="ARBA00023134"/>
    </source>
</evidence>
<keyword evidence="4 8" id="KW-0547">Nucleotide-binding</keyword>
<dbReference type="Proteomes" id="UP000624041">
    <property type="component" value="Unassembled WGS sequence"/>
</dbReference>
<dbReference type="GO" id="GO:0046872">
    <property type="term" value="F:metal ion binding"/>
    <property type="evidence" value="ECO:0007669"/>
    <property type="project" value="UniProtKB-KW"/>
</dbReference>
<sequence>MVMGTIVGVILAGGKSRRFGSPKSFAVKDNKAFFQWSLDAITPVVDETILITNQDLEGKFPRELEVEIVTDMEKFAGKGPLAGLYTAMQEKKACWYAVIPTDVPFMAKEVFERLLTERKGVQAVIPVVNERLQPLIGLYHHTLKQRIKILLETDRLHMRALLDEADVKYVPFSDELPFININRLEDYNSHIR</sequence>
<dbReference type="CDD" id="cd02503">
    <property type="entry name" value="MobA"/>
    <property type="match status" value="1"/>
</dbReference>
<reference evidence="10" key="1">
    <citation type="journal article" date="2014" name="Int. J. Syst. Evol. Microbiol.">
        <title>Complete genome sequence of Corynebacterium casei LMG S-19264T (=DSM 44701T), isolated from a smear-ripened cheese.</title>
        <authorList>
            <consortium name="US DOE Joint Genome Institute (JGI-PGF)"/>
            <person name="Walter F."/>
            <person name="Albersmeier A."/>
            <person name="Kalinowski J."/>
            <person name="Ruckert C."/>
        </authorList>
    </citation>
    <scope>NUCLEOTIDE SEQUENCE</scope>
    <source>
        <strain evidence="10">JCM 17251</strain>
    </source>
</reference>
<dbReference type="EMBL" id="BMOS01000028">
    <property type="protein sequence ID" value="GGN63778.1"/>
    <property type="molecule type" value="Genomic_DNA"/>
</dbReference>